<name>A0AAD9L8W7_PAPLA</name>
<keyword evidence="5" id="KW-1185">Reference proteome</keyword>
<proteinExistence type="predicted"/>
<dbReference type="PROSITE" id="PS00036">
    <property type="entry name" value="BZIP_BASIC"/>
    <property type="match status" value="1"/>
</dbReference>
<dbReference type="Proteomes" id="UP001182556">
    <property type="component" value="Unassembled WGS sequence"/>
</dbReference>
<dbReference type="GO" id="GO:0003700">
    <property type="term" value="F:DNA-binding transcription factor activity"/>
    <property type="evidence" value="ECO:0007669"/>
    <property type="project" value="InterPro"/>
</dbReference>
<evidence type="ECO:0000313" key="5">
    <source>
        <dbReference type="Proteomes" id="UP001182556"/>
    </source>
</evidence>
<protein>
    <recommendedName>
        <fullName evidence="3">BZIP domain-containing protein</fullName>
    </recommendedName>
</protein>
<feature type="compositionally biased region" description="Low complexity" evidence="2">
    <location>
        <begin position="63"/>
        <end position="81"/>
    </location>
</feature>
<organism evidence="4 5">
    <name type="scientific">Papiliotrema laurentii</name>
    <name type="common">Cryptococcus laurentii</name>
    <dbReference type="NCBI Taxonomy" id="5418"/>
    <lineage>
        <taxon>Eukaryota</taxon>
        <taxon>Fungi</taxon>
        <taxon>Dikarya</taxon>
        <taxon>Basidiomycota</taxon>
        <taxon>Agaricomycotina</taxon>
        <taxon>Tremellomycetes</taxon>
        <taxon>Tremellales</taxon>
        <taxon>Rhynchogastremaceae</taxon>
        <taxon>Papiliotrema</taxon>
    </lineage>
</organism>
<gene>
    <name evidence="4" type="ORF">DB88DRAFT_477928</name>
</gene>
<evidence type="ECO:0000259" key="3">
    <source>
        <dbReference type="PROSITE" id="PS50217"/>
    </source>
</evidence>
<sequence>MTTMNPQPPLPPPGPVDSKQGVLNSVPAWGSFLYQNFLLPAFSPSEWINGNTPGGNNSVDYFSSQPPSQPQTQASAQTTQPMLGQQTQPHSQPLVSTVPQSVAPSRSATYPLPPYSQPNPSFYNPYYVPPSAIPTSLLQSLPSSSDISPSLDIIDNLVASPSPVMPNIATPNDSPKRGTKRRAASLDSNDSGDDHHFDGEPDIAEGVERDGMIWGMKVEDYRALSARERKRVRNRISARTFRAKRKEHLSSLELDLEHKDTQIKAANSEAARLRKQVAELKARLSKYELV</sequence>
<feature type="region of interest" description="Disordered" evidence="2">
    <location>
        <begin position="45"/>
        <end position="113"/>
    </location>
</feature>
<feature type="compositionally biased region" description="Polar residues" evidence="2">
    <location>
        <begin position="46"/>
        <end position="62"/>
    </location>
</feature>
<feature type="compositionally biased region" description="Pro residues" evidence="2">
    <location>
        <begin position="1"/>
        <end position="15"/>
    </location>
</feature>
<accession>A0AAD9L8W7</accession>
<dbReference type="InterPro" id="IPR004827">
    <property type="entry name" value="bZIP"/>
</dbReference>
<feature type="region of interest" description="Disordered" evidence="2">
    <location>
        <begin position="160"/>
        <end position="204"/>
    </location>
</feature>
<dbReference type="EMBL" id="JAODAN010000001">
    <property type="protein sequence ID" value="KAK1927413.1"/>
    <property type="molecule type" value="Genomic_DNA"/>
</dbReference>
<evidence type="ECO:0000256" key="2">
    <source>
        <dbReference type="SAM" id="MobiDB-lite"/>
    </source>
</evidence>
<dbReference type="InterPro" id="IPR046347">
    <property type="entry name" value="bZIP_sf"/>
</dbReference>
<dbReference type="AlphaFoldDB" id="A0AAD9L8W7"/>
<comment type="caution">
    <text evidence="4">The sequence shown here is derived from an EMBL/GenBank/DDBJ whole genome shotgun (WGS) entry which is preliminary data.</text>
</comment>
<feature type="compositionally biased region" description="Polar residues" evidence="2">
    <location>
        <begin position="82"/>
        <end position="108"/>
    </location>
</feature>
<dbReference type="PROSITE" id="PS50217">
    <property type="entry name" value="BZIP"/>
    <property type="match status" value="1"/>
</dbReference>
<evidence type="ECO:0000256" key="1">
    <source>
        <dbReference type="SAM" id="Coils"/>
    </source>
</evidence>
<feature type="coiled-coil region" evidence="1">
    <location>
        <begin position="249"/>
        <end position="290"/>
    </location>
</feature>
<reference evidence="4" key="1">
    <citation type="submission" date="2023-02" db="EMBL/GenBank/DDBJ databases">
        <title>Identification and recombinant expression of a fungal hydrolase from Papiliotrema laurentii that hydrolyzes apple cutin and clears colloidal polyester polyurethane.</title>
        <authorList>
            <consortium name="DOE Joint Genome Institute"/>
            <person name="Roman V.A."/>
            <person name="Bojanowski C."/>
            <person name="Crable B.R."/>
            <person name="Wagner D.N."/>
            <person name="Hung C.S."/>
            <person name="Nadeau L.J."/>
            <person name="Schratz L."/>
            <person name="Haridas S."/>
            <person name="Pangilinan J."/>
            <person name="Lipzen A."/>
            <person name="Na H."/>
            <person name="Yan M."/>
            <person name="Ng V."/>
            <person name="Grigoriev I.V."/>
            <person name="Spatafora J.W."/>
            <person name="Barlow D."/>
            <person name="Biffinger J."/>
            <person name="Kelley-Loughnane N."/>
            <person name="Varaljay V.A."/>
            <person name="Crookes-Goodson W.J."/>
        </authorList>
    </citation>
    <scope>NUCLEOTIDE SEQUENCE</scope>
    <source>
        <strain evidence="4">5307AH</strain>
    </source>
</reference>
<keyword evidence="1" id="KW-0175">Coiled coil</keyword>
<feature type="domain" description="BZIP" evidence="3">
    <location>
        <begin position="227"/>
        <end position="287"/>
    </location>
</feature>
<evidence type="ECO:0000313" key="4">
    <source>
        <dbReference type="EMBL" id="KAK1927413.1"/>
    </source>
</evidence>
<dbReference type="Gene3D" id="1.20.5.170">
    <property type="match status" value="1"/>
</dbReference>
<dbReference type="SUPFAM" id="SSF57959">
    <property type="entry name" value="Leucine zipper domain"/>
    <property type="match status" value="1"/>
</dbReference>
<feature type="region of interest" description="Disordered" evidence="2">
    <location>
        <begin position="1"/>
        <end position="22"/>
    </location>
</feature>